<organism evidence="1 2">
    <name type="scientific">Larinioides sclopetarius</name>
    <dbReference type="NCBI Taxonomy" id="280406"/>
    <lineage>
        <taxon>Eukaryota</taxon>
        <taxon>Metazoa</taxon>
        <taxon>Ecdysozoa</taxon>
        <taxon>Arthropoda</taxon>
        <taxon>Chelicerata</taxon>
        <taxon>Arachnida</taxon>
        <taxon>Araneae</taxon>
        <taxon>Araneomorphae</taxon>
        <taxon>Entelegynae</taxon>
        <taxon>Araneoidea</taxon>
        <taxon>Araneidae</taxon>
        <taxon>Larinioides</taxon>
    </lineage>
</organism>
<sequence>MVIRISKVIRDTCKNKVLEMKFFDECAAIYIDPLKLLYAVAAFRTDVRGDHLVSHKSKGSQNVQCTSYC</sequence>
<dbReference type="Proteomes" id="UP001497382">
    <property type="component" value="Unassembled WGS sequence"/>
</dbReference>
<dbReference type="EMBL" id="CAXIEN010000062">
    <property type="protein sequence ID" value="CAL1272559.1"/>
    <property type="molecule type" value="Genomic_DNA"/>
</dbReference>
<reference evidence="1 2" key="1">
    <citation type="submission" date="2024-04" db="EMBL/GenBank/DDBJ databases">
        <authorList>
            <person name="Rising A."/>
            <person name="Reimegard J."/>
            <person name="Sonavane S."/>
            <person name="Akerstrom W."/>
            <person name="Nylinder S."/>
            <person name="Hedman E."/>
            <person name="Kallberg Y."/>
        </authorList>
    </citation>
    <scope>NUCLEOTIDE SEQUENCE [LARGE SCALE GENOMIC DNA]</scope>
</reference>
<comment type="caution">
    <text evidence="1">The sequence shown here is derived from an EMBL/GenBank/DDBJ whole genome shotgun (WGS) entry which is preliminary data.</text>
</comment>
<accession>A0AAV1ZLI0</accession>
<proteinExistence type="predicted"/>
<protein>
    <submittedName>
        <fullName evidence="1">Uncharacterized protein</fullName>
    </submittedName>
</protein>
<evidence type="ECO:0000313" key="1">
    <source>
        <dbReference type="EMBL" id="CAL1272559.1"/>
    </source>
</evidence>
<gene>
    <name evidence="1" type="ORF">LARSCL_LOCUS6462</name>
</gene>
<evidence type="ECO:0000313" key="2">
    <source>
        <dbReference type="Proteomes" id="UP001497382"/>
    </source>
</evidence>
<dbReference type="AlphaFoldDB" id="A0AAV1ZLI0"/>
<keyword evidence="2" id="KW-1185">Reference proteome</keyword>
<name>A0AAV1ZLI0_9ARAC</name>